<dbReference type="EMBL" id="JANJQO010002386">
    <property type="protein sequence ID" value="KAJ2967160.1"/>
    <property type="molecule type" value="Genomic_DNA"/>
</dbReference>
<sequence length="823" mass="90724">MQSTIRRLTATFSFKKPVIRVNSIPINQDETETTIEERTPLALVPPSSVLGSSNASSVTAVERDPYDAYIDPIVHKHGWKPETMRAPVLIALALASLLIAALLEVLAQKSASNGGLSIVKTADDIPGLVSFAYLYLPTIVAVLYSLAWNWVDLDVKRMQPWLELSKWEGVTGRDSLFLDYPVDFVAFVPFKAAKRKHWAVFYSGTIVVFVFWVLTPMQGAVFGTSAVLSSYAVNMSYPQSFIDPLTQAGMLDQAVLNRAYAITWLNQEFPAFTTPQYTLQPFSPLSLSDGAANWTANTVKYWTELNCWPAKAELQKMEAMSMANFLDGRGCNASGIITVNASPASVKYKMQYIGYQDSAWADYSLQNPGCGRGAWNEFLAIWAMFNNKTMEKTVRGSFCEATYWKQNVTATVMASTLRPVDGSIVARAAPELLPEAEFNSSAFQYLLGAGFSSVDMPRDFPSTRILDQFSRLTNVPIQRPLSPLTPFALGYQNFTIDQYENSTVVAQSFLAVHRMLFSIAFSHLLGNSTTTAAANVEGYIFVPQYAITVSRLFSALVEGVLGLVVVMALLLLWMCRRSESMLTSEPSSLAAHVRLVRNSQNLPLLFSKTGHMRDDELKLKLGGYRFRLCCGCLDRSATPSLLVVGRPEYEEQASKRESARSEVTQTGYLAPVKPIVLRPVAGGVFMLVIAAALGAIIYLKRMDSLLGGLQRPSTNKNVNQILTNYLPMAFSTFVEPIWVLLNRFYCMLQPFYDFIAAKGGDSTAAQATTKAMKSKYTALPPQLAFVRAIKSRHFLLAAVCITALLGNVLAVGLAHSALPDEHL</sequence>
<evidence type="ECO:0000313" key="2">
    <source>
        <dbReference type="Proteomes" id="UP001143910"/>
    </source>
</evidence>
<keyword evidence="2" id="KW-1185">Reference proteome</keyword>
<accession>A0ACC1MJH9</accession>
<dbReference type="Proteomes" id="UP001143910">
    <property type="component" value="Unassembled WGS sequence"/>
</dbReference>
<comment type="caution">
    <text evidence="1">The sequence shown here is derived from an EMBL/GenBank/DDBJ whole genome shotgun (WGS) entry which is preliminary data.</text>
</comment>
<reference evidence="1" key="1">
    <citation type="submission" date="2022-08" db="EMBL/GenBank/DDBJ databases">
        <title>Genome Sequence of Lecanicillium fungicola.</title>
        <authorList>
            <person name="Buettner E."/>
        </authorList>
    </citation>
    <scope>NUCLEOTIDE SEQUENCE</scope>
    <source>
        <strain evidence="1">Babe33</strain>
    </source>
</reference>
<gene>
    <name evidence="1" type="ORF">NQ176_g9799</name>
</gene>
<evidence type="ECO:0000313" key="1">
    <source>
        <dbReference type="EMBL" id="KAJ2967160.1"/>
    </source>
</evidence>
<protein>
    <submittedName>
        <fullName evidence="1">Uncharacterized protein</fullName>
    </submittedName>
</protein>
<proteinExistence type="predicted"/>
<name>A0ACC1MJH9_9HYPO</name>
<organism evidence="1 2">
    <name type="scientific">Zarea fungicola</name>
    <dbReference type="NCBI Taxonomy" id="93591"/>
    <lineage>
        <taxon>Eukaryota</taxon>
        <taxon>Fungi</taxon>
        <taxon>Dikarya</taxon>
        <taxon>Ascomycota</taxon>
        <taxon>Pezizomycotina</taxon>
        <taxon>Sordariomycetes</taxon>
        <taxon>Hypocreomycetidae</taxon>
        <taxon>Hypocreales</taxon>
        <taxon>Cordycipitaceae</taxon>
        <taxon>Zarea</taxon>
    </lineage>
</organism>